<dbReference type="Gramene" id="Kaladp0073s0127.1.v1.1">
    <property type="protein sequence ID" value="Kaladp0073s0127.1.v1.1"/>
    <property type="gene ID" value="Kaladp0073s0127.v1.1"/>
</dbReference>
<dbReference type="GO" id="GO:0009507">
    <property type="term" value="C:chloroplast"/>
    <property type="evidence" value="ECO:0007669"/>
    <property type="project" value="EnsemblPlants"/>
</dbReference>
<dbReference type="Proteomes" id="UP000594263">
    <property type="component" value="Unplaced"/>
</dbReference>
<evidence type="ECO:0000313" key="2">
    <source>
        <dbReference type="Proteomes" id="UP000594263"/>
    </source>
</evidence>
<dbReference type="EnsemblPlants" id="Kaladp0073s0127.1.v1.1">
    <property type="protein sequence ID" value="Kaladp0073s0127.1.v1.1"/>
    <property type="gene ID" value="Kaladp0073s0127.v1.1"/>
</dbReference>
<protein>
    <submittedName>
        <fullName evidence="1">Uncharacterized protein</fullName>
    </submittedName>
</protein>
<sequence length="318" mass="35219">MALPLCSSYLLPAACFKHTRQLPSTPTLKCPCYQHEFHIAHSSLNGTSIKLGRGSPSRFTAFCSFKMASNEPVFEDKTLSFDLEDQGEIEDRGSPWEGAIVYKRNSSVSHVEYCTTLERLGLATLSTQVSKAKASNMGLRITKAVSEYSSGTPVQVSIDVTRKIQKLRLDGIIKTVLTLGCNRCGEAAAESIFSNFSLILSENPVEEPDVITFGLQLAEGNFSTSKSESSDREMEDEDAMVDLDDWLYFPREEKEIDISKHIRDLLHIEITISAVCDPDCKGLCLKCGVNLNNERCECVKQKKRDSGYGPLGNLRNAL</sequence>
<dbReference type="PANTHER" id="PTHR34374:SF1">
    <property type="entry name" value="LARGE RIBOSOMAL RNA SUBUNIT ACCUMULATION PROTEIN YCED HOMOLOG 1, CHLOROPLASTIC"/>
    <property type="match status" value="1"/>
</dbReference>
<dbReference type="InterPro" id="IPR003772">
    <property type="entry name" value="YceD"/>
</dbReference>
<dbReference type="Gramene" id="Kaladp0073s0127.2.v1.1">
    <property type="protein sequence ID" value="Kaladp0073s0127.2.v1.1"/>
    <property type="gene ID" value="Kaladp0073s0127.v1.1"/>
</dbReference>
<proteinExistence type="predicted"/>
<keyword evidence="2" id="KW-1185">Reference proteome</keyword>
<dbReference type="OMA" id="AECVFSN"/>
<evidence type="ECO:0000313" key="1">
    <source>
        <dbReference type="EnsemblPlants" id="Kaladp0073s0127.2.v1.1"/>
    </source>
</evidence>
<dbReference type="AlphaFoldDB" id="A0A7N0UP98"/>
<reference evidence="1" key="1">
    <citation type="submission" date="2021-01" db="UniProtKB">
        <authorList>
            <consortium name="EnsemblPlants"/>
        </authorList>
    </citation>
    <scope>IDENTIFICATION</scope>
</reference>
<accession>A0A7N0UP98</accession>
<dbReference type="EnsemblPlants" id="Kaladp0073s0127.2.v1.1">
    <property type="protein sequence ID" value="Kaladp0073s0127.2.v1.1"/>
    <property type="gene ID" value="Kaladp0073s0127.v1.1"/>
</dbReference>
<name>A0A7N0UP98_KALFE</name>
<organism evidence="1 2">
    <name type="scientific">Kalanchoe fedtschenkoi</name>
    <name type="common">Lavender scallops</name>
    <name type="synonym">South American air plant</name>
    <dbReference type="NCBI Taxonomy" id="63787"/>
    <lineage>
        <taxon>Eukaryota</taxon>
        <taxon>Viridiplantae</taxon>
        <taxon>Streptophyta</taxon>
        <taxon>Embryophyta</taxon>
        <taxon>Tracheophyta</taxon>
        <taxon>Spermatophyta</taxon>
        <taxon>Magnoliopsida</taxon>
        <taxon>eudicotyledons</taxon>
        <taxon>Gunneridae</taxon>
        <taxon>Pentapetalae</taxon>
        <taxon>Saxifragales</taxon>
        <taxon>Crassulaceae</taxon>
        <taxon>Kalanchoe</taxon>
    </lineage>
</organism>
<dbReference type="PANTHER" id="PTHR34374">
    <property type="entry name" value="LARGE RIBOSOMAL RNA SUBUNIT ACCUMULATION PROTEIN YCED HOMOLOG 1, CHLOROPLASTIC"/>
    <property type="match status" value="1"/>
</dbReference>
<dbReference type="Pfam" id="PF02620">
    <property type="entry name" value="YceD"/>
    <property type="match status" value="1"/>
</dbReference>